<evidence type="ECO:0000313" key="12">
    <source>
        <dbReference type="Proteomes" id="UP000184363"/>
    </source>
</evidence>
<sequence length="527" mass="54799">MTRRQTLEALSGMLLAMFTAFLSSTIVANALPTIVVTLHGTQHQYTWVVTATLLASTATTPIWGKFADLFDKKLLVQLSITIFTVGSVLAGFAQSMETLIVWRTLQGLGLGGLQALIVIVMAAIISPRERGRYTGLIATVMSVAPVAGPLLGGVIVDAPGLGWRWCFWVGVPLAVIALVVLQRTLKLPVIKRQVSIDYLGAALIAGGVSDLLIWITLAGSDFAWDSPTSFLLAGLGIALLAAALVVEAKAKEPIIPLRLFRDRTTTLATIGSIAVGVAMFGGAVFLGQYFQIARGYSPTVSGLLTLPMIVGSTLSSTLSGILITRFGRWKRYIVGGGVLTLVGFGLLATIDHTTDMVLLGAYLFLLGSGMGMTMQNLVLAVQNSVAARDLGAASSTVSFFRSLGGTAGVSVLGAVLANHVTALIAQRLPAGSGSAGLGDLADLPPAIATIVRESYGDATALIFLVSAGLALVSLIAILAIREVPLRTETGIERERAEAAAEAARTAAQQATHQTPAARSASPEPGSS</sequence>
<keyword evidence="12" id="KW-1185">Reference proteome</keyword>
<evidence type="ECO:0000256" key="4">
    <source>
        <dbReference type="ARBA" id="ARBA00022475"/>
    </source>
</evidence>
<dbReference type="PROSITE" id="PS50850">
    <property type="entry name" value="MFS"/>
    <property type="match status" value="1"/>
</dbReference>
<dbReference type="AlphaFoldDB" id="A0A1M6WGQ7"/>
<keyword evidence="6 9" id="KW-1133">Transmembrane helix</keyword>
<dbReference type="CDD" id="cd17502">
    <property type="entry name" value="MFS_Azr1_MDR_like"/>
    <property type="match status" value="1"/>
</dbReference>
<dbReference type="GO" id="GO:0022857">
    <property type="term" value="F:transmembrane transporter activity"/>
    <property type="evidence" value="ECO:0007669"/>
    <property type="project" value="InterPro"/>
</dbReference>
<evidence type="ECO:0000256" key="9">
    <source>
        <dbReference type="SAM" id="Phobius"/>
    </source>
</evidence>
<feature type="transmembrane region" description="Helical" evidence="9">
    <location>
        <begin position="356"/>
        <end position="381"/>
    </location>
</feature>
<feature type="transmembrane region" description="Helical" evidence="9">
    <location>
        <begin position="75"/>
        <end position="93"/>
    </location>
</feature>
<name>A0A1M6WGQ7_PSETH</name>
<gene>
    <name evidence="11" type="ORF">SAMN05443637_114160</name>
</gene>
<dbReference type="InterPro" id="IPR020846">
    <property type="entry name" value="MFS_dom"/>
</dbReference>
<dbReference type="EMBL" id="FRAP01000014">
    <property type="protein sequence ID" value="SHK92794.1"/>
    <property type="molecule type" value="Genomic_DNA"/>
</dbReference>
<feature type="transmembrane region" description="Helical" evidence="9">
    <location>
        <begin position="267"/>
        <end position="290"/>
    </location>
</feature>
<evidence type="ECO:0000256" key="8">
    <source>
        <dbReference type="SAM" id="MobiDB-lite"/>
    </source>
</evidence>
<evidence type="ECO:0000256" key="3">
    <source>
        <dbReference type="ARBA" id="ARBA00022448"/>
    </source>
</evidence>
<keyword evidence="4" id="KW-1003">Cell membrane</keyword>
<feature type="transmembrane region" description="Helical" evidence="9">
    <location>
        <begin position="136"/>
        <end position="156"/>
    </location>
</feature>
<dbReference type="GO" id="GO:0005886">
    <property type="term" value="C:plasma membrane"/>
    <property type="evidence" value="ECO:0007669"/>
    <property type="project" value="UniProtKB-SubCell"/>
</dbReference>
<comment type="similarity">
    <text evidence="2">Belongs to the major facilitator superfamily. TCR/Tet family.</text>
</comment>
<dbReference type="Pfam" id="PF07690">
    <property type="entry name" value="MFS_1"/>
    <property type="match status" value="1"/>
</dbReference>
<keyword evidence="5 9" id="KW-0812">Transmembrane</keyword>
<dbReference type="Gene3D" id="1.20.1250.20">
    <property type="entry name" value="MFS general substrate transporter like domains"/>
    <property type="match status" value="1"/>
</dbReference>
<dbReference type="PANTHER" id="PTHR23501:SF197">
    <property type="entry name" value="COMD"/>
    <property type="match status" value="1"/>
</dbReference>
<feature type="transmembrane region" description="Helical" evidence="9">
    <location>
        <begin position="229"/>
        <end position="246"/>
    </location>
</feature>
<dbReference type="STRING" id="1848.SAMN05443637_114160"/>
<evidence type="ECO:0000259" key="10">
    <source>
        <dbReference type="PROSITE" id="PS50850"/>
    </source>
</evidence>
<feature type="transmembrane region" description="Helical" evidence="9">
    <location>
        <begin position="105"/>
        <end position="124"/>
    </location>
</feature>
<comment type="subcellular location">
    <subcellularLocation>
        <location evidence="1">Cell membrane</location>
        <topology evidence="1">Multi-pass membrane protein</topology>
    </subcellularLocation>
</comment>
<dbReference type="SUPFAM" id="SSF103473">
    <property type="entry name" value="MFS general substrate transporter"/>
    <property type="match status" value="1"/>
</dbReference>
<protein>
    <submittedName>
        <fullName evidence="11">Drug resistance transporter, EmrB/QacA subfamily</fullName>
    </submittedName>
</protein>
<dbReference type="Gene3D" id="1.20.1720.10">
    <property type="entry name" value="Multidrug resistance protein D"/>
    <property type="match status" value="1"/>
</dbReference>
<dbReference type="PANTHER" id="PTHR23501">
    <property type="entry name" value="MAJOR FACILITATOR SUPERFAMILY"/>
    <property type="match status" value="1"/>
</dbReference>
<feature type="transmembrane region" description="Helical" evidence="9">
    <location>
        <begin position="194"/>
        <end position="217"/>
    </location>
</feature>
<dbReference type="OrthoDB" id="7375466at2"/>
<evidence type="ECO:0000256" key="2">
    <source>
        <dbReference type="ARBA" id="ARBA00007520"/>
    </source>
</evidence>
<feature type="transmembrane region" description="Helical" evidence="9">
    <location>
        <begin position="12"/>
        <end position="38"/>
    </location>
</feature>
<evidence type="ECO:0000256" key="1">
    <source>
        <dbReference type="ARBA" id="ARBA00004651"/>
    </source>
</evidence>
<dbReference type="Proteomes" id="UP000184363">
    <property type="component" value="Unassembled WGS sequence"/>
</dbReference>
<evidence type="ECO:0000256" key="6">
    <source>
        <dbReference type="ARBA" id="ARBA00022989"/>
    </source>
</evidence>
<dbReference type="InterPro" id="IPR036259">
    <property type="entry name" value="MFS_trans_sf"/>
</dbReference>
<feature type="region of interest" description="Disordered" evidence="8">
    <location>
        <begin position="494"/>
        <end position="527"/>
    </location>
</feature>
<feature type="transmembrane region" description="Helical" evidence="9">
    <location>
        <begin position="332"/>
        <end position="350"/>
    </location>
</feature>
<feature type="compositionally biased region" description="Low complexity" evidence="8">
    <location>
        <begin position="499"/>
        <end position="518"/>
    </location>
</feature>
<accession>A0A1M6WGQ7</accession>
<feature type="domain" description="Major facilitator superfamily (MFS) profile" evidence="10">
    <location>
        <begin position="9"/>
        <end position="485"/>
    </location>
</feature>
<organism evidence="11 12">
    <name type="scientific">Pseudonocardia thermophila</name>
    <dbReference type="NCBI Taxonomy" id="1848"/>
    <lineage>
        <taxon>Bacteria</taxon>
        <taxon>Bacillati</taxon>
        <taxon>Actinomycetota</taxon>
        <taxon>Actinomycetes</taxon>
        <taxon>Pseudonocardiales</taxon>
        <taxon>Pseudonocardiaceae</taxon>
        <taxon>Pseudonocardia</taxon>
    </lineage>
</organism>
<evidence type="ECO:0000313" key="11">
    <source>
        <dbReference type="EMBL" id="SHK92794.1"/>
    </source>
</evidence>
<feature type="transmembrane region" description="Helical" evidence="9">
    <location>
        <begin position="302"/>
        <end position="323"/>
    </location>
</feature>
<feature type="transmembrane region" description="Helical" evidence="9">
    <location>
        <begin position="460"/>
        <end position="480"/>
    </location>
</feature>
<reference evidence="11 12" key="1">
    <citation type="submission" date="2016-11" db="EMBL/GenBank/DDBJ databases">
        <authorList>
            <person name="Jaros S."/>
            <person name="Januszkiewicz K."/>
            <person name="Wedrychowicz H."/>
        </authorList>
    </citation>
    <scope>NUCLEOTIDE SEQUENCE [LARGE SCALE GENOMIC DNA]</scope>
    <source>
        <strain evidence="11 12">DSM 43832</strain>
    </source>
</reference>
<keyword evidence="3" id="KW-0813">Transport</keyword>
<dbReference type="RefSeq" id="WP_084755350.1">
    <property type="nucleotide sequence ID" value="NZ_CALGVN010000014.1"/>
</dbReference>
<feature type="transmembrane region" description="Helical" evidence="9">
    <location>
        <begin position="402"/>
        <end position="425"/>
    </location>
</feature>
<feature type="transmembrane region" description="Helical" evidence="9">
    <location>
        <begin position="162"/>
        <end position="182"/>
    </location>
</feature>
<keyword evidence="7 9" id="KW-0472">Membrane</keyword>
<dbReference type="FunFam" id="1.20.1720.10:FF:000004">
    <property type="entry name" value="EmrB/QacA family drug resistance transporter"/>
    <property type="match status" value="1"/>
</dbReference>
<dbReference type="InterPro" id="IPR011701">
    <property type="entry name" value="MFS"/>
</dbReference>
<evidence type="ECO:0000256" key="7">
    <source>
        <dbReference type="ARBA" id="ARBA00023136"/>
    </source>
</evidence>
<feature type="transmembrane region" description="Helical" evidence="9">
    <location>
        <begin position="44"/>
        <end position="63"/>
    </location>
</feature>
<proteinExistence type="inferred from homology"/>
<evidence type="ECO:0000256" key="5">
    <source>
        <dbReference type="ARBA" id="ARBA00022692"/>
    </source>
</evidence>